<feature type="repeat" description="TPR" evidence="1">
    <location>
        <begin position="71"/>
        <end position="104"/>
    </location>
</feature>
<dbReference type="PROSITE" id="PS50005">
    <property type="entry name" value="TPR"/>
    <property type="match status" value="1"/>
</dbReference>
<accession>A0A193BXA8</accession>
<dbReference type="Gene3D" id="1.25.40.10">
    <property type="entry name" value="Tetratricopeptide repeat domain"/>
    <property type="match status" value="1"/>
</dbReference>
<evidence type="ECO:0000313" key="4">
    <source>
        <dbReference type="Proteomes" id="UP000093695"/>
    </source>
</evidence>
<dbReference type="STRING" id="31958.SD37_15310"/>
<evidence type="ECO:0000313" key="3">
    <source>
        <dbReference type="EMBL" id="ANN16881.1"/>
    </source>
</evidence>
<dbReference type="EMBL" id="CP016174">
    <property type="protein sequence ID" value="ANN16881.1"/>
    <property type="molecule type" value="Genomic_DNA"/>
</dbReference>
<name>A0A193BXA8_AMYOR</name>
<keyword evidence="1" id="KW-0802">TPR repeat</keyword>
<dbReference type="Proteomes" id="UP000093695">
    <property type="component" value="Chromosome"/>
</dbReference>
<evidence type="ECO:0000256" key="1">
    <source>
        <dbReference type="PROSITE-ProRule" id="PRU00339"/>
    </source>
</evidence>
<protein>
    <recommendedName>
        <fullName evidence="2">Tetratrico peptide repeat group 5 domain-containing protein</fullName>
    </recommendedName>
</protein>
<keyword evidence="4" id="KW-1185">Reference proteome</keyword>
<dbReference type="eggNOG" id="COG0457">
    <property type="taxonomic scope" value="Bacteria"/>
</dbReference>
<gene>
    <name evidence="3" type="ORF">SD37_15310</name>
</gene>
<dbReference type="Pfam" id="PF12688">
    <property type="entry name" value="TPR_5"/>
    <property type="match status" value="1"/>
</dbReference>
<feature type="domain" description="Tetratrico peptide repeat group 5" evidence="2">
    <location>
        <begin position="34"/>
        <end position="155"/>
    </location>
</feature>
<dbReference type="AlphaFoldDB" id="A0A193BXA8"/>
<organism evidence="3 4">
    <name type="scientific">Amycolatopsis orientalis</name>
    <name type="common">Nocardia orientalis</name>
    <dbReference type="NCBI Taxonomy" id="31958"/>
    <lineage>
        <taxon>Bacteria</taxon>
        <taxon>Bacillati</taxon>
        <taxon>Actinomycetota</taxon>
        <taxon>Actinomycetes</taxon>
        <taxon>Pseudonocardiales</taxon>
        <taxon>Pseudonocardiaceae</taxon>
        <taxon>Amycolatopsis</taxon>
    </lineage>
</organism>
<dbReference type="InterPro" id="IPR019734">
    <property type="entry name" value="TPR_rpt"/>
</dbReference>
<dbReference type="InterPro" id="IPR011990">
    <property type="entry name" value="TPR-like_helical_dom_sf"/>
</dbReference>
<proteinExistence type="predicted"/>
<dbReference type="RefSeq" id="WP_044850309.1">
    <property type="nucleotide sequence ID" value="NZ_CP016174.1"/>
</dbReference>
<reference evidence="3 4" key="1">
    <citation type="journal article" date="2015" name="Genome Announc.">
        <title>Draft Genome Sequence of Norvancomycin-Producing Strain Amycolatopsis orientalis CPCC200066.</title>
        <authorList>
            <person name="Lei X."/>
            <person name="Yuan F."/>
            <person name="Shi Y."/>
            <person name="Li X."/>
            <person name="Wang L."/>
            <person name="Hong B."/>
        </authorList>
    </citation>
    <scope>NUCLEOTIDE SEQUENCE [LARGE SCALE GENOMIC DNA]</scope>
    <source>
        <strain evidence="3 4">B-37</strain>
    </source>
</reference>
<evidence type="ECO:0000259" key="2">
    <source>
        <dbReference type="Pfam" id="PF12688"/>
    </source>
</evidence>
<dbReference type="SUPFAM" id="SSF48452">
    <property type="entry name" value="TPR-like"/>
    <property type="match status" value="1"/>
</dbReference>
<dbReference type="InterPro" id="IPR041656">
    <property type="entry name" value="TPR_5"/>
</dbReference>
<dbReference type="KEGG" id="aori:SD37_15310"/>
<sequence length="159" mass="17669">MSDAQEAIRLREHGTDEARLRLIELTEQHPRDAVIAYQTAWAHDSAGLEAEAAPFYERALTGEGLSIEDRHGVFLGLGSTYRVLGRYDEALKTLRRGLDEFPDDAALRTFLAMALYNVGEAREAAGTLLKVLAATSADAGVQRYRRAVEYYADHLDDVE</sequence>